<evidence type="ECO:0000313" key="2">
    <source>
        <dbReference type="EMBL" id="TDG41034.1"/>
    </source>
</evidence>
<keyword evidence="3" id="KW-1185">Reference proteome</keyword>
<dbReference type="EMBL" id="LSRL02000432">
    <property type="protein sequence ID" value="TDG41034.1"/>
    <property type="molecule type" value="Genomic_DNA"/>
</dbReference>
<sequence length="88" mass="9577">MDATSRRRRSSSSSNKDDDDDDDEKMRTLLRKSQPQTQLQAVSATAKAKVLPIVAAAAVGQLHFGPQHSIVYLVLRFVWGPSGAVSLP</sequence>
<evidence type="ECO:0000313" key="3">
    <source>
        <dbReference type="Proteomes" id="UP000295192"/>
    </source>
</evidence>
<dbReference type="AlphaFoldDB" id="A0A484AX99"/>
<dbReference type="Proteomes" id="UP000295192">
    <property type="component" value="Unassembled WGS sequence"/>
</dbReference>
<evidence type="ECO:0000256" key="1">
    <source>
        <dbReference type="SAM" id="MobiDB-lite"/>
    </source>
</evidence>
<feature type="compositionally biased region" description="Polar residues" evidence="1">
    <location>
        <begin position="31"/>
        <end position="40"/>
    </location>
</feature>
<name>A0A484AX99_DRONA</name>
<accession>A0A484AX99</accession>
<gene>
    <name evidence="2" type="ORF">AWZ03_012547</name>
</gene>
<proteinExistence type="predicted"/>
<reference evidence="2 3" key="1">
    <citation type="journal article" date="2019" name="J. Hered.">
        <title>An Improved Genome Assembly for Drosophila navojoa, the Basal Species in the mojavensis Cluster.</title>
        <authorList>
            <person name="Vanderlinde T."/>
            <person name="Dupim E.G."/>
            <person name="Nazario-Yepiz N.O."/>
            <person name="Carvalho A.B."/>
        </authorList>
    </citation>
    <scope>NUCLEOTIDE SEQUENCE [LARGE SCALE GENOMIC DNA]</scope>
    <source>
        <strain evidence="2">Navoj_Jal97</strain>
        <tissue evidence="2">Whole organism</tissue>
    </source>
</reference>
<protein>
    <submittedName>
        <fullName evidence="2">Uncharacterized protein</fullName>
    </submittedName>
</protein>
<feature type="region of interest" description="Disordered" evidence="1">
    <location>
        <begin position="1"/>
        <end position="40"/>
    </location>
</feature>
<organism evidence="2 3">
    <name type="scientific">Drosophila navojoa</name>
    <name type="common">Fruit fly</name>
    <dbReference type="NCBI Taxonomy" id="7232"/>
    <lineage>
        <taxon>Eukaryota</taxon>
        <taxon>Metazoa</taxon>
        <taxon>Ecdysozoa</taxon>
        <taxon>Arthropoda</taxon>
        <taxon>Hexapoda</taxon>
        <taxon>Insecta</taxon>
        <taxon>Pterygota</taxon>
        <taxon>Neoptera</taxon>
        <taxon>Endopterygota</taxon>
        <taxon>Diptera</taxon>
        <taxon>Brachycera</taxon>
        <taxon>Muscomorpha</taxon>
        <taxon>Ephydroidea</taxon>
        <taxon>Drosophilidae</taxon>
        <taxon>Drosophila</taxon>
    </lineage>
</organism>
<comment type="caution">
    <text evidence="2">The sequence shown here is derived from an EMBL/GenBank/DDBJ whole genome shotgun (WGS) entry which is preliminary data.</text>
</comment>
<feature type="compositionally biased region" description="Basic residues" evidence="1">
    <location>
        <begin position="1"/>
        <end position="10"/>
    </location>
</feature>